<dbReference type="SUPFAM" id="SSF53335">
    <property type="entry name" value="S-adenosyl-L-methionine-dependent methyltransferases"/>
    <property type="match status" value="1"/>
</dbReference>
<evidence type="ECO:0000256" key="1">
    <source>
        <dbReference type="ARBA" id="ARBA00007430"/>
    </source>
</evidence>
<reference evidence="4" key="1">
    <citation type="journal article" date="2013" name="Genome Announc.">
        <title>Draft Genome Sequence of Loktanella cinnabarina LL-001T, Isolated from Deep-Sea Floor Sediment.</title>
        <authorList>
            <person name="Nishi S."/>
            <person name="Tsubouchi T."/>
            <person name="Takaki Y."/>
            <person name="Koyanagi R."/>
            <person name="Satoh N."/>
            <person name="Maruyama T."/>
            <person name="Hatada Y."/>
        </authorList>
    </citation>
    <scope>NUCLEOTIDE SEQUENCE [LARGE SCALE GENOMIC DNA]</scope>
    <source>
        <strain evidence="4">LL-001</strain>
    </source>
</reference>
<dbReference type="Pfam" id="PF02719">
    <property type="entry name" value="Polysacc_synt_2"/>
    <property type="match status" value="1"/>
</dbReference>
<name>U2YZL3_9RHOB</name>
<dbReference type="EMBL" id="BATB01000004">
    <property type="protein sequence ID" value="GAD54530.1"/>
    <property type="molecule type" value="Genomic_DNA"/>
</dbReference>
<dbReference type="InterPro" id="IPR003869">
    <property type="entry name" value="Polysac_CapD-like"/>
</dbReference>
<feature type="domain" description="Polysaccharide biosynthesis protein CapD-like" evidence="3">
    <location>
        <begin position="290"/>
        <end position="580"/>
    </location>
</feature>
<dbReference type="eggNOG" id="COG1086">
    <property type="taxonomic scope" value="Bacteria"/>
</dbReference>
<comment type="caution">
    <text evidence="4">The sequence shown here is derived from an EMBL/GenBank/DDBJ whole genome shotgun (WGS) entry which is preliminary data.</text>
</comment>
<keyword evidence="2" id="KW-0812">Transmembrane</keyword>
<dbReference type="InterPro" id="IPR051203">
    <property type="entry name" value="Polysaccharide_Synthase-Rel"/>
</dbReference>
<keyword evidence="2" id="KW-1133">Transmembrane helix</keyword>
<dbReference type="PANTHER" id="PTHR43318:SF1">
    <property type="entry name" value="POLYSACCHARIDE BIOSYNTHESIS PROTEIN EPSC-RELATED"/>
    <property type="match status" value="1"/>
</dbReference>
<evidence type="ECO:0000313" key="5">
    <source>
        <dbReference type="Proteomes" id="UP000016566"/>
    </source>
</evidence>
<dbReference type="STRING" id="1337093.MBELCI_0582"/>
<dbReference type="OrthoDB" id="9803111at2"/>
<dbReference type="InterPro" id="IPR036291">
    <property type="entry name" value="NAD(P)-bd_dom_sf"/>
</dbReference>
<dbReference type="Pfam" id="PF13727">
    <property type="entry name" value="CoA_binding_3"/>
    <property type="match status" value="1"/>
</dbReference>
<feature type="transmembrane region" description="Helical" evidence="2">
    <location>
        <begin position="21"/>
        <end position="43"/>
    </location>
</feature>
<feature type="transmembrane region" description="Helical" evidence="2">
    <location>
        <begin position="55"/>
        <end position="75"/>
    </location>
</feature>
<evidence type="ECO:0000313" key="4">
    <source>
        <dbReference type="EMBL" id="GAD54530.1"/>
    </source>
</evidence>
<dbReference type="Gene3D" id="3.40.50.720">
    <property type="entry name" value="NAD(P)-binding Rossmann-like Domain"/>
    <property type="match status" value="2"/>
</dbReference>
<comment type="similarity">
    <text evidence="1">Belongs to the polysaccharide synthase family.</text>
</comment>
<gene>
    <name evidence="4" type="ORF">MBELCI_0582</name>
</gene>
<dbReference type="PANTHER" id="PTHR43318">
    <property type="entry name" value="UDP-N-ACETYLGLUCOSAMINE 4,6-DEHYDRATASE"/>
    <property type="match status" value="1"/>
</dbReference>
<proteinExistence type="inferred from homology"/>
<dbReference type="InterPro" id="IPR029063">
    <property type="entry name" value="SAM-dependent_MTases_sf"/>
</dbReference>
<dbReference type="AlphaFoldDB" id="U2YZL3"/>
<evidence type="ECO:0000259" key="3">
    <source>
        <dbReference type="Pfam" id="PF02719"/>
    </source>
</evidence>
<dbReference type="Proteomes" id="UP000016566">
    <property type="component" value="Unassembled WGS sequence"/>
</dbReference>
<protein>
    <submittedName>
        <fullName evidence="4">UDP-N-acetylglucosamine 4,6-dehydratase</fullName>
    </submittedName>
</protein>
<accession>U2YZL3</accession>
<keyword evidence="5" id="KW-1185">Reference proteome</keyword>
<sequence>MGKAMEMLGVITRLSRATKQWLILTNDVLLVPVAMLLAMTLQLNALPDSAHMMRGWLLVPVLMALCALIEIGMNIHRVQLKAYESRAIALSAIHAALLGLSAGLIERAGGGVTPGATFVTFSMVYLLLVVSSRAVMLKLVLNAYRQRPKLRVLVYGAGRTGQQLVAALRTDETVRPVAYIDDNKMLQGAIVQGLHVHAPAAIARLVRTKRVDRVLLAMPSVPRARLAQLSHQLEGKGLNVQTLPSFAQLAGNGVPLVEQLRPVVPGQFLGRAPLDAELPGGSETYRGGSVLITGAGGSIGSELCRQILACRPRRLVLFELSELALYKLDQELSALAMDLRVEIVPVLGSVCDAPLVRRVLADHGVDIVLHAAAYKHVPLVEQNPVAGFANNVLGTHTLALAAGEAGVTRFILISTDKAVRPKNMMGASKRMAELVVQDLANRSEGTIYSMVRFGNVLGSSGSVIPLFHDQICKGGPVTLTHREVTRYFMTIPEAARLVLVAGTFATGGDVFVLDMGAPVQIYDLARQMIEAAGYTVRDETHPDGDIEIRLTGLRTGEKLHEELLIGKNQIGTPHPKIMLAREAHLSEIEVAAGMKALRAAVAESNDDALRAVVARWVEGGTVLVNRPVPRLDGRDQIPAT</sequence>
<organism evidence="4 5">
    <name type="scientific">Limimaricola cinnabarinus LL-001</name>
    <dbReference type="NCBI Taxonomy" id="1337093"/>
    <lineage>
        <taxon>Bacteria</taxon>
        <taxon>Pseudomonadati</taxon>
        <taxon>Pseudomonadota</taxon>
        <taxon>Alphaproteobacteria</taxon>
        <taxon>Rhodobacterales</taxon>
        <taxon>Paracoccaceae</taxon>
        <taxon>Limimaricola</taxon>
    </lineage>
</organism>
<keyword evidence="2" id="KW-0472">Membrane</keyword>
<feature type="transmembrane region" description="Helical" evidence="2">
    <location>
        <begin position="117"/>
        <end position="141"/>
    </location>
</feature>
<dbReference type="SUPFAM" id="SSF51735">
    <property type="entry name" value="NAD(P)-binding Rossmann-fold domains"/>
    <property type="match status" value="1"/>
</dbReference>
<dbReference type="CDD" id="cd05237">
    <property type="entry name" value="UDP_invert_4-6DH_SDR_e"/>
    <property type="match status" value="1"/>
</dbReference>
<feature type="transmembrane region" description="Helical" evidence="2">
    <location>
        <begin position="87"/>
        <end position="105"/>
    </location>
</feature>
<evidence type="ECO:0000256" key="2">
    <source>
        <dbReference type="SAM" id="Phobius"/>
    </source>
</evidence>